<feature type="domain" description="Tubulin/FtsZ 2-layer sandwich" evidence="8">
    <location>
        <begin position="207"/>
        <end position="325"/>
    </location>
</feature>
<comment type="caution">
    <text evidence="4">Lacks conserved residue(s) required for the propagation of feature annotation.</text>
</comment>
<dbReference type="Pfam" id="PF12327">
    <property type="entry name" value="FtsZ_C"/>
    <property type="match status" value="1"/>
</dbReference>
<dbReference type="HAMAP" id="MF_00909">
    <property type="entry name" value="FtsZ"/>
    <property type="match status" value="1"/>
</dbReference>
<dbReference type="InterPro" id="IPR045061">
    <property type="entry name" value="FtsZ/CetZ"/>
</dbReference>
<dbReference type="InterPro" id="IPR036525">
    <property type="entry name" value="Tubulin/FtsZ_GTPase_sf"/>
</dbReference>
<evidence type="ECO:0000256" key="2">
    <source>
        <dbReference type="ARBA" id="ARBA00022741"/>
    </source>
</evidence>
<comment type="similarity">
    <text evidence="1 4 6">Belongs to the FtsZ family.</text>
</comment>
<dbReference type="GO" id="GO:0000917">
    <property type="term" value="P:division septum assembly"/>
    <property type="evidence" value="ECO:0007669"/>
    <property type="project" value="UniProtKB-KW"/>
</dbReference>
<dbReference type="CDD" id="cd02201">
    <property type="entry name" value="FtsZ_type1"/>
    <property type="match status" value="1"/>
</dbReference>
<sequence>MAQIKPPFETFARIKVIGCGGSGGNALARMIEARIHGVEFIAINTDAQALHATNAPTKIHIGKSLTRGLGAGMNPEVGRQAAEDTKEEIQNALKGADMVFLATGLGGGTGTGATPVVAEIARELGALTVAVVTKPFNFEGAQRARIAEEGWHNLRDRVDALITIPNDRLLSIIDRKTPLLESFAIVDDVLRQGVQGISDLITIPGVINVDFADVKAVMANSGSALMGIGRASGEDRAIEAAKMAINSPLLEVSIDGARGVLFNVSGGIDMAMAEINEAARIITEHIDADAKVIFGAVLDDKIKKGEIKVTVVATGFANGHPSSVKPTVNGGPSLFDNMPKKNTNLSGNGIPHQPITVKELVDSSVNDDEFDIPAFIRRKMK</sequence>
<dbReference type="SMART" id="SM00864">
    <property type="entry name" value="Tubulin"/>
    <property type="match status" value="1"/>
</dbReference>
<evidence type="ECO:0000313" key="9">
    <source>
        <dbReference type="EMBL" id="OGN23504.1"/>
    </source>
</evidence>
<dbReference type="GO" id="GO:0005525">
    <property type="term" value="F:GTP binding"/>
    <property type="evidence" value="ECO:0007669"/>
    <property type="project" value="UniProtKB-UniRule"/>
</dbReference>
<keyword evidence="4 6" id="KW-0132">Cell division</keyword>
<evidence type="ECO:0000256" key="1">
    <source>
        <dbReference type="ARBA" id="ARBA00009690"/>
    </source>
</evidence>
<feature type="binding site" evidence="4">
    <location>
        <position position="143"/>
    </location>
    <ligand>
        <name>GTP</name>
        <dbReference type="ChEBI" id="CHEBI:37565"/>
    </ligand>
</feature>
<comment type="caution">
    <text evidence="9">The sequence shown here is derived from an EMBL/GenBank/DDBJ whole genome shotgun (WGS) entry which is preliminary data.</text>
</comment>
<dbReference type="Pfam" id="PF00091">
    <property type="entry name" value="Tubulin"/>
    <property type="match status" value="1"/>
</dbReference>
<dbReference type="SUPFAM" id="SSF55307">
    <property type="entry name" value="Tubulin C-terminal domain-like"/>
    <property type="match status" value="1"/>
</dbReference>
<dbReference type="SUPFAM" id="SSF52490">
    <property type="entry name" value="Tubulin nucleotide-binding domain-like"/>
    <property type="match status" value="1"/>
</dbReference>
<dbReference type="STRING" id="1802694.A2918_00410"/>
<dbReference type="AlphaFoldDB" id="A0A1F8GDP8"/>
<dbReference type="GO" id="GO:0043093">
    <property type="term" value="P:FtsZ-dependent cytokinesis"/>
    <property type="evidence" value="ECO:0007669"/>
    <property type="project" value="UniProtKB-UniRule"/>
</dbReference>
<comment type="subcellular location">
    <subcellularLocation>
        <location evidence="4">Cytoplasm</location>
    </subcellularLocation>
    <text evidence="4">Assembles at midcell at the inner surface of the cytoplasmic membrane.</text>
</comment>
<dbReference type="Proteomes" id="UP000178227">
    <property type="component" value="Unassembled WGS sequence"/>
</dbReference>
<evidence type="ECO:0000256" key="4">
    <source>
        <dbReference type="HAMAP-Rule" id="MF_00909"/>
    </source>
</evidence>
<evidence type="ECO:0000259" key="8">
    <source>
        <dbReference type="SMART" id="SM00865"/>
    </source>
</evidence>
<dbReference type="InterPro" id="IPR018316">
    <property type="entry name" value="Tubulin/FtsZ_2-layer-sand-dom"/>
</dbReference>
<gene>
    <name evidence="4" type="primary">ftsZ</name>
    <name evidence="9" type="ORF">A2918_00410</name>
</gene>
<organism evidence="9 10">
    <name type="scientific">Candidatus Yanofskybacteria bacterium RIFCSPLOWO2_01_FULL_42_49</name>
    <dbReference type="NCBI Taxonomy" id="1802694"/>
    <lineage>
        <taxon>Bacteria</taxon>
        <taxon>Candidatus Yanofskyibacteriota</taxon>
    </lineage>
</organism>
<dbReference type="GO" id="GO:0005737">
    <property type="term" value="C:cytoplasm"/>
    <property type="evidence" value="ECO:0007669"/>
    <property type="project" value="UniProtKB-SubCell"/>
</dbReference>
<evidence type="ECO:0000259" key="7">
    <source>
        <dbReference type="SMART" id="SM00864"/>
    </source>
</evidence>
<dbReference type="InterPro" id="IPR020805">
    <property type="entry name" value="Cell_div_FtsZ_CS"/>
</dbReference>
<keyword evidence="4 6" id="KW-0717">Septation</keyword>
<keyword evidence="3 4" id="KW-0342">GTP-binding</keyword>
<feature type="binding site" evidence="4">
    <location>
        <position position="187"/>
    </location>
    <ligand>
        <name>GTP</name>
        <dbReference type="ChEBI" id="CHEBI:37565"/>
    </ligand>
</feature>
<dbReference type="PRINTS" id="PR00423">
    <property type="entry name" value="CELLDVISFTSZ"/>
</dbReference>
<dbReference type="PANTHER" id="PTHR30314:SF3">
    <property type="entry name" value="MITOCHONDRIAL DIVISION PROTEIN FSZA"/>
    <property type="match status" value="1"/>
</dbReference>
<evidence type="ECO:0000256" key="3">
    <source>
        <dbReference type="ARBA" id="ARBA00023134"/>
    </source>
</evidence>
<dbReference type="NCBIfam" id="TIGR00065">
    <property type="entry name" value="ftsZ"/>
    <property type="match status" value="1"/>
</dbReference>
<dbReference type="InterPro" id="IPR024757">
    <property type="entry name" value="FtsZ_C"/>
</dbReference>
<keyword evidence="4" id="KW-0963">Cytoplasm</keyword>
<accession>A0A1F8GDP8</accession>
<dbReference type="InterPro" id="IPR008280">
    <property type="entry name" value="Tub_FtsZ_C"/>
</dbReference>
<dbReference type="FunFam" id="3.40.50.1440:FF:000001">
    <property type="entry name" value="Cell division protein FtsZ"/>
    <property type="match status" value="1"/>
</dbReference>
<dbReference type="PANTHER" id="PTHR30314">
    <property type="entry name" value="CELL DIVISION PROTEIN FTSZ-RELATED"/>
    <property type="match status" value="1"/>
</dbReference>
<proteinExistence type="inferred from homology"/>
<dbReference type="GO" id="GO:0003924">
    <property type="term" value="F:GTPase activity"/>
    <property type="evidence" value="ECO:0007669"/>
    <property type="project" value="UniProtKB-UniRule"/>
</dbReference>
<dbReference type="InterPro" id="IPR003008">
    <property type="entry name" value="Tubulin_FtsZ_GTPase"/>
</dbReference>
<keyword evidence="2 4" id="KW-0547">Nucleotide-binding</keyword>
<name>A0A1F8GDP8_9BACT</name>
<dbReference type="SMART" id="SM00865">
    <property type="entry name" value="Tubulin_C"/>
    <property type="match status" value="1"/>
</dbReference>
<comment type="function">
    <text evidence="4 6">Essential cell division protein that forms a contractile ring structure (Z ring) at the future cell division site. The regulation of the ring assembly controls the timing and the location of cell division. One of the functions of the FtsZ ring is to recruit other cell division proteins to the septum to produce a new cell wall between the dividing cells. Binds GTP and shows GTPase activity.</text>
</comment>
<dbReference type="InterPro" id="IPR000158">
    <property type="entry name" value="Cell_div_FtsZ"/>
</dbReference>
<dbReference type="EMBL" id="MGKI01000002">
    <property type="protein sequence ID" value="OGN23504.1"/>
    <property type="molecule type" value="Genomic_DNA"/>
</dbReference>
<dbReference type="Gene3D" id="3.40.50.1440">
    <property type="entry name" value="Tubulin/FtsZ, GTPase domain"/>
    <property type="match status" value="1"/>
</dbReference>
<feature type="domain" description="Tubulin/FtsZ GTPase" evidence="7">
    <location>
        <begin position="13"/>
        <end position="205"/>
    </location>
</feature>
<evidence type="ECO:0000256" key="5">
    <source>
        <dbReference type="NCBIfam" id="TIGR00065"/>
    </source>
</evidence>
<evidence type="ECO:0000256" key="6">
    <source>
        <dbReference type="RuleBase" id="RU000631"/>
    </source>
</evidence>
<feature type="binding site" evidence="4">
    <location>
        <begin position="108"/>
        <end position="110"/>
    </location>
    <ligand>
        <name>GTP</name>
        <dbReference type="ChEBI" id="CHEBI:37565"/>
    </ligand>
</feature>
<reference evidence="9 10" key="1">
    <citation type="journal article" date="2016" name="Nat. Commun.">
        <title>Thousands of microbial genomes shed light on interconnected biogeochemical processes in an aquifer system.</title>
        <authorList>
            <person name="Anantharaman K."/>
            <person name="Brown C.T."/>
            <person name="Hug L.A."/>
            <person name="Sharon I."/>
            <person name="Castelle C.J."/>
            <person name="Probst A.J."/>
            <person name="Thomas B.C."/>
            <person name="Singh A."/>
            <person name="Wilkins M.J."/>
            <person name="Karaoz U."/>
            <person name="Brodie E.L."/>
            <person name="Williams K.H."/>
            <person name="Hubbard S.S."/>
            <person name="Banfield J.F."/>
        </authorList>
    </citation>
    <scope>NUCLEOTIDE SEQUENCE [LARGE SCALE GENOMIC DNA]</scope>
</reference>
<dbReference type="GO" id="GO:0051258">
    <property type="term" value="P:protein polymerization"/>
    <property type="evidence" value="ECO:0007669"/>
    <property type="project" value="UniProtKB-UniRule"/>
</dbReference>
<evidence type="ECO:0000313" key="10">
    <source>
        <dbReference type="Proteomes" id="UP000178227"/>
    </source>
</evidence>
<dbReference type="GO" id="GO:0032153">
    <property type="term" value="C:cell division site"/>
    <property type="evidence" value="ECO:0007669"/>
    <property type="project" value="UniProtKB-UniRule"/>
</dbReference>
<dbReference type="Gene3D" id="3.30.1330.20">
    <property type="entry name" value="Tubulin/FtsZ, C-terminal domain"/>
    <property type="match status" value="1"/>
</dbReference>
<dbReference type="InterPro" id="IPR037103">
    <property type="entry name" value="Tubulin/FtsZ-like_C"/>
</dbReference>
<feature type="binding site" evidence="4">
    <location>
        <position position="139"/>
    </location>
    <ligand>
        <name>GTP</name>
        <dbReference type="ChEBI" id="CHEBI:37565"/>
    </ligand>
</feature>
<protein>
    <recommendedName>
        <fullName evidence="4 5">Cell division protein FtsZ</fullName>
    </recommendedName>
</protein>
<comment type="subunit">
    <text evidence="4">Homodimer. Polymerizes to form a dynamic ring structure in a strictly GTP-dependent manner. Interacts directly with several other division proteins.</text>
</comment>
<keyword evidence="4 6" id="KW-0131">Cell cycle</keyword>
<dbReference type="PROSITE" id="PS01135">
    <property type="entry name" value="FTSZ_2"/>
    <property type="match status" value="1"/>
</dbReference>